<evidence type="ECO:0000256" key="2">
    <source>
        <dbReference type="SAM" id="SignalP"/>
    </source>
</evidence>
<feature type="domain" description="C-type lectin" evidence="3">
    <location>
        <begin position="42"/>
        <end position="158"/>
    </location>
</feature>
<dbReference type="Proteomes" id="UP000887568">
    <property type="component" value="Unplaced"/>
</dbReference>
<dbReference type="SUPFAM" id="SSF56436">
    <property type="entry name" value="C-type lectin-like"/>
    <property type="match status" value="1"/>
</dbReference>
<dbReference type="InterPro" id="IPR016186">
    <property type="entry name" value="C-type_lectin-like/link_sf"/>
</dbReference>
<dbReference type="PROSITE" id="PS51257">
    <property type="entry name" value="PROKAR_LIPOPROTEIN"/>
    <property type="match status" value="1"/>
</dbReference>
<dbReference type="SMART" id="SM00034">
    <property type="entry name" value="CLECT"/>
    <property type="match status" value="1"/>
</dbReference>
<dbReference type="InterPro" id="IPR050801">
    <property type="entry name" value="Ca-Dep_Lectins_ImmuneDev"/>
</dbReference>
<dbReference type="InterPro" id="IPR018378">
    <property type="entry name" value="C-type_lectin_CS"/>
</dbReference>
<dbReference type="PANTHER" id="PTHR22801">
    <property type="entry name" value="LITHOSTATHINE"/>
    <property type="match status" value="1"/>
</dbReference>
<keyword evidence="5" id="KW-1185">Reference proteome</keyword>
<keyword evidence="2" id="KW-0732">Signal</keyword>
<keyword evidence="1" id="KW-1015">Disulfide bond</keyword>
<dbReference type="Gene3D" id="3.10.100.10">
    <property type="entry name" value="Mannose-Binding Protein A, subunit A"/>
    <property type="match status" value="1"/>
</dbReference>
<evidence type="ECO:0000313" key="5">
    <source>
        <dbReference type="Proteomes" id="UP000887568"/>
    </source>
</evidence>
<organism evidence="4 5">
    <name type="scientific">Patiria miniata</name>
    <name type="common">Bat star</name>
    <name type="synonym">Asterina miniata</name>
    <dbReference type="NCBI Taxonomy" id="46514"/>
    <lineage>
        <taxon>Eukaryota</taxon>
        <taxon>Metazoa</taxon>
        <taxon>Echinodermata</taxon>
        <taxon>Eleutherozoa</taxon>
        <taxon>Asterozoa</taxon>
        <taxon>Asteroidea</taxon>
        <taxon>Valvatacea</taxon>
        <taxon>Valvatida</taxon>
        <taxon>Asterinidae</taxon>
        <taxon>Patiria</taxon>
    </lineage>
</organism>
<accession>A0A914A4L6</accession>
<protein>
    <recommendedName>
        <fullName evidence="3">C-type lectin domain-containing protein</fullName>
    </recommendedName>
</protein>
<dbReference type="InterPro" id="IPR001304">
    <property type="entry name" value="C-type_lectin-like"/>
</dbReference>
<evidence type="ECO:0000259" key="3">
    <source>
        <dbReference type="PROSITE" id="PS50041"/>
    </source>
</evidence>
<dbReference type="EnsemblMetazoa" id="XM_038202835.1">
    <property type="protein sequence ID" value="XP_038058763.1"/>
    <property type="gene ID" value="LOC119730046"/>
</dbReference>
<reference evidence="4" key="1">
    <citation type="submission" date="2022-11" db="UniProtKB">
        <authorList>
            <consortium name="EnsemblMetazoa"/>
        </authorList>
    </citation>
    <scope>IDENTIFICATION</scope>
</reference>
<feature type="signal peptide" evidence="2">
    <location>
        <begin position="1"/>
        <end position="21"/>
    </location>
</feature>
<dbReference type="GeneID" id="119730046"/>
<dbReference type="PROSITE" id="PS50041">
    <property type="entry name" value="C_TYPE_LECTIN_2"/>
    <property type="match status" value="1"/>
</dbReference>
<dbReference type="CDD" id="cd00037">
    <property type="entry name" value="CLECT"/>
    <property type="match status" value="1"/>
</dbReference>
<sequence>MHRRFIVGLIILHLMMGCTDANEAFKASIGRKWACPPPWILWGGNCYRAVMEDLTWLQAKEKCTKEGGFLAVPRSLEETDFFLRLLPYRFWINCNDFDNEGTWKCEDGTNGVEFRNWAAEEPNDNHGNEDCAEVYTGKWNDGTWNDQPCNVIRRAICKAATSPRCTF</sequence>
<dbReference type="RefSeq" id="XP_038058763.1">
    <property type="nucleotide sequence ID" value="XM_038202835.1"/>
</dbReference>
<name>A0A914A4L6_PATMI</name>
<proteinExistence type="predicted"/>
<dbReference type="AlphaFoldDB" id="A0A914A4L6"/>
<dbReference type="Pfam" id="PF00059">
    <property type="entry name" value="Lectin_C"/>
    <property type="match status" value="1"/>
</dbReference>
<dbReference type="InterPro" id="IPR016187">
    <property type="entry name" value="CTDL_fold"/>
</dbReference>
<feature type="chain" id="PRO_5037917929" description="C-type lectin domain-containing protein" evidence="2">
    <location>
        <begin position="22"/>
        <end position="167"/>
    </location>
</feature>
<dbReference type="PROSITE" id="PS00615">
    <property type="entry name" value="C_TYPE_LECTIN_1"/>
    <property type="match status" value="1"/>
</dbReference>
<dbReference type="PANTHER" id="PTHR22801:SF63">
    <property type="entry name" value="C-TYPE LECTIN DOMAIN-CONTAINING PROTEIN"/>
    <property type="match status" value="1"/>
</dbReference>
<evidence type="ECO:0000313" key="4">
    <source>
        <dbReference type="EnsemblMetazoa" id="XP_038058763.1"/>
    </source>
</evidence>
<dbReference type="OMA" id="VIRRAIC"/>
<dbReference type="OrthoDB" id="2142683at2759"/>
<evidence type="ECO:0000256" key="1">
    <source>
        <dbReference type="ARBA" id="ARBA00023157"/>
    </source>
</evidence>